<evidence type="ECO:0000313" key="7">
    <source>
        <dbReference type="EMBL" id="XDS49104.1"/>
    </source>
</evidence>
<dbReference type="InterPro" id="IPR036271">
    <property type="entry name" value="Tet_transcr_reg_TetR-rel_C_sf"/>
</dbReference>
<dbReference type="PANTHER" id="PTHR30055:SF234">
    <property type="entry name" value="HTH-TYPE TRANSCRIPTIONAL REGULATOR BETI"/>
    <property type="match status" value="1"/>
</dbReference>
<dbReference type="KEGG" id="bfk:QN062_08015"/>
<evidence type="ECO:0000313" key="6">
    <source>
        <dbReference type="EMBL" id="XDS46114.1"/>
    </source>
</evidence>
<keyword evidence="3" id="KW-0804">Transcription</keyword>
<evidence type="ECO:0000256" key="1">
    <source>
        <dbReference type="ARBA" id="ARBA00023015"/>
    </source>
</evidence>
<dbReference type="AlphaFoldDB" id="A0AB39UNL2"/>
<keyword evidence="2 4" id="KW-0238">DNA-binding</keyword>
<dbReference type="InterPro" id="IPR001647">
    <property type="entry name" value="HTH_TetR"/>
</dbReference>
<dbReference type="SUPFAM" id="SSF48498">
    <property type="entry name" value="Tetracyclin repressor-like, C-terminal domain"/>
    <property type="match status" value="1"/>
</dbReference>
<dbReference type="Pfam" id="PF00440">
    <property type="entry name" value="TetR_N"/>
    <property type="match status" value="1"/>
</dbReference>
<feature type="domain" description="HTH tetR-type" evidence="5">
    <location>
        <begin position="13"/>
        <end position="73"/>
    </location>
</feature>
<dbReference type="PANTHER" id="PTHR30055">
    <property type="entry name" value="HTH-TYPE TRANSCRIPTIONAL REGULATOR RUTR"/>
    <property type="match status" value="1"/>
</dbReference>
<reference evidence="8" key="1">
    <citation type="submission" date="2023-07" db="EMBL/GenBank/DDBJ databases">
        <title>Bifidobacterium aquikefiriaerophilum sp. nov. and Bifidobacterium eccum sp. nov., isolated from water kefir.</title>
        <authorList>
            <person name="Breselge S."/>
            <person name="Bellassi P."/>
            <person name="Barcenilla C."/>
            <person name="Alvarez-Ordonez A."/>
            <person name="Morelli L."/>
            <person name="Cotter P.D."/>
        </authorList>
    </citation>
    <scope>NUCLEOTIDE SEQUENCE</scope>
    <source>
        <strain evidence="8">WK012_4_13</strain>
        <strain evidence="7">WK013_4_14</strain>
        <strain evidence="6">WK048_4_13</strain>
    </source>
</reference>
<feature type="DNA-binding region" description="H-T-H motif" evidence="4">
    <location>
        <begin position="36"/>
        <end position="55"/>
    </location>
</feature>
<dbReference type="EMBL" id="CP129675">
    <property type="protein sequence ID" value="XDS46114.1"/>
    <property type="molecule type" value="Genomic_DNA"/>
</dbReference>
<dbReference type="InterPro" id="IPR050109">
    <property type="entry name" value="HTH-type_TetR-like_transc_reg"/>
</dbReference>
<evidence type="ECO:0000313" key="8">
    <source>
        <dbReference type="EMBL" id="XDS50329.1"/>
    </source>
</evidence>
<evidence type="ECO:0000256" key="4">
    <source>
        <dbReference type="PROSITE-ProRule" id="PRU00335"/>
    </source>
</evidence>
<gene>
    <name evidence="8" type="ORF">QN062_08015</name>
    <name evidence="7" type="ORF">QN216_02210</name>
    <name evidence="6" type="ORF">QN217_08235</name>
</gene>
<evidence type="ECO:0000256" key="2">
    <source>
        <dbReference type="ARBA" id="ARBA00023125"/>
    </source>
</evidence>
<proteinExistence type="predicted"/>
<name>A0AB39UNL2_9BIFI</name>
<keyword evidence="1" id="KW-0805">Transcription regulation</keyword>
<dbReference type="Gene3D" id="1.10.357.10">
    <property type="entry name" value="Tetracycline Repressor, domain 2"/>
    <property type="match status" value="1"/>
</dbReference>
<dbReference type="SUPFAM" id="SSF46689">
    <property type="entry name" value="Homeodomain-like"/>
    <property type="match status" value="1"/>
</dbReference>
<protein>
    <submittedName>
        <fullName evidence="8">TetR/AcrR family transcriptional regulator</fullName>
    </submittedName>
</protein>
<dbReference type="PROSITE" id="PS50977">
    <property type="entry name" value="HTH_TETR_2"/>
    <property type="match status" value="1"/>
</dbReference>
<dbReference type="InterPro" id="IPR009057">
    <property type="entry name" value="Homeodomain-like_sf"/>
</dbReference>
<accession>A0AB39UNL2</accession>
<organism evidence="8">
    <name type="scientific">Bifidobacterium fermentum</name>
    <dbReference type="NCBI Taxonomy" id="3059035"/>
    <lineage>
        <taxon>Bacteria</taxon>
        <taxon>Bacillati</taxon>
        <taxon>Actinomycetota</taxon>
        <taxon>Actinomycetes</taxon>
        <taxon>Bifidobacteriales</taxon>
        <taxon>Bifidobacteriaceae</taxon>
        <taxon>Bifidobacterium</taxon>
    </lineage>
</organism>
<dbReference type="RefSeq" id="WP_369341300.1">
    <property type="nucleotide sequence ID" value="NZ_CP129675.1"/>
</dbReference>
<sequence>MGTGARGVYPKGAARRQQILDEALNIVAVDGFDQTTLSKISKAVGITEAGVLHYFDSIDDLLVQVLRQRDADDLAASKLTEENLRDPATVRAENGMNPVENALGIVARNQKTPGLVELYAHMSVKASDPESYAYRYFKQRGIIERAMVGQAAATMYESANVPAVVPPEDVARLLQALLDGLQIQWLLERDLDMQGLAQKAIFSMLDIPQGANGPEASSPDSEGESD</sequence>
<dbReference type="GO" id="GO:0000976">
    <property type="term" value="F:transcription cis-regulatory region binding"/>
    <property type="evidence" value="ECO:0007669"/>
    <property type="project" value="TreeGrafter"/>
</dbReference>
<dbReference type="GO" id="GO:0003700">
    <property type="term" value="F:DNA-binding transcription factor activity"/>
    <property type="evidence" value="ECO:0007669"/>
    <property type="project" value="TreeGrafter"/>
</dbReference>
<evidence type="ECO:0000256" key="3">
    <source>
        <dbReference type="ARBA" id="ARBA00023163"/>
    </source>
</evidence>
<dbReference type="EMBL" id="CP129682">
    <property type="protein sequence ID" value="XDS49104.1"/>
    <property type="molecule type" value="Genomic_DNA"/>
</dbReference>
<dbReference type="EMBL" id="CP129683">
    <property type="protein sequence ID" value="XDS50329.1"/>
    <property type="molecule type" value="Genomic_DNA"/>
</dbReference>
<evidence type="ECO:0000259" key="5">
    <source>
        <dbReference type="PROSITE" id="PS50977"/>
    </source>
</evidence>